<evidence type="ECO:0000313" key="1">
    <source>
        <dbReference type="EMBL" id="JAH50489.1"/>
    </source>
</evidence>
<reference evidence="1" key="1">
    <citation type="submission" date="2014-11" db="EMBL/GenBank/DDBJ databases">
        <authorList>
            <person name="Amaro Gonzalez C."/>
        </authorList>
    </citation>
    <scope>NUCLEOTIDE SEQUENCE</scope>
</reference>
<dbReference type="AlphaFoldDB" id="A0A0E9T9Y0"/>
<sequence length="38" mass="4167">MGRHGSKLVNSALSVRKKAGSAWSRLLNAIRAELQVNF</sequence>
<protein>
    <submittedName>
        <fullName evidence="1">Uncharacterized protein</fullName>
    </submittedName>
</protein>
<accession>A0A0E9T9Y0</accession>
<organism evidence="1">
    <name type="scientific">Anguilla anguilla</name>
    <name type="common">European freshwater eel</name>
    <name type="synonym">Muraena anguilla</name>
    <dbReference type="NCBI Taxonomy" id="7936"/>
    <lineage>
        <taxon>Eukaryota</taxon>
        <taxon>Metazoa</taxon>
        <taxon>Chordata</taxon>
        <taxon>Craniata</taxon>
        <taxon>Vertebrata</taxon>
        <taxon>Euteleostomi</taxon>
        <taxon>Actinopterygii</taxon>
        <taxon>Neopterygii</taxon>
        <taxon>Teleostei</taxon>
        <taxon>Anguilliformes</taxon>
        <taxon>Anguillidae</taxon>
        <taxon>Anguilla</taxon>
    </lineage>
</organism>
<dbReference type="EMBL" id="GBXM01058088">
    <property type="protein sequence ID" value="JAH50489.1"/>
    <property type="molecule type" value="Transcribed_RNA"/>
</dbReference>
<proteinExistence type="predicted"/>
<name>A0A0E9T9Y0_ANGAN</name>
<reference evidence="1" key="2">
    <citation type="journal article" date="2015" name="Fish Shellfish Immunol.">
        <title>Early steps in the European eel (Anguilla anguilla)-Vibrio vulnificus interaction in the gills: Role of the RtxA13 toxin.</title>
        <authorList>
            <person name="Callol A."/>
            <person name="Pajuelo D."/>
            <person name="Ebbesson L."/>
            <person name="Teles M."/>
            <person name="MacKenzie S."/>
            <person name="Amaro C."/>
        </authorList>
    </citation>
    <scope>NUCLEOTIDE SEQUENCE</scope>
</reference>